<name>A0A518VE54_BRELA</name>
<gene>
    <name evidence="1" type="ORF">EEL30_25075</name>
</gene>
<evidence type="ECO:0000313" key="2">
    <source>
        <dbReference type="Proteomes" id="UP000319432"/>
    </source>
</evidence>
<accession>A0A518VE54</accession>
<protein>
    <submittedName>
        <fullName evidence="1">Uncharacterized protein</fullName>
    </submittedName>
</protein>
<organism evidence="1 2">
    <name type="scientific">Brevibacillus laterosporus</name>
    <name type="common">Bacillus laterosporus</name>
    <dbReference type="NCBI Taxonomy" id="1465"/>
    <lineage>
        <taxon>Bacteria</taxon>
        <taxon>Bacillati</taxon>
        <taxon>Bacillota</taxon>
        <taxon>Bacilli</taxon>
        <taxon>Bacillales</taxon>
        <taxon>Paenibacillaceae</taxon>
        <taxon>Brevibacillus</taxon>
    </lineage>
</organism>
<sequence>MGCTTYATLLYQIDKDHVQAILKRNNTTSYLYSINENWTAIMLSDEEEGSDEFAAYISEATGQLCMYIVCLPDQAWGFSCYLNGEALVSWYIQYDDVTPESQVEGELSTLSEWVTVPSSYERFLSYALLNGSDQKAHAGAREVFLQAFDITCIEGCSYASLSRQTAEFLQQRNILFTKSRRSPVRVKKLINTCLQEQMLQAGFVLSESLSITNQVDKEKRSNAVEQFAFNRATPYVNNTGLLLTFHKRQRKFTALLQHASYGSVDLWIWVEGKWGRTHGVAQWISYKDEQELRERLDEVAYLFLQYGPTFLQQIDTNLELFSPRDLLTDIADLSLVSRGFSSESADEQTIYVNNQYEVLFTHTSYPRQLFGRFRHISEPTIWHNLHPFWLDQCYYCKKTEFIHLLEQMLRTFERQTT</sequence>
<dbReference type="OrthoDB" id="2475014at2"/>
<evidence type="ECO:0000313" key="1">
    <source>
        <dbReference type="EMBL" id="QDX95275.1"/>
    </source>
</evidence>
<reference evidence="1 2" key="1">
    <citation type="submission" date="2018-11" db="EMBL/GenBank/DDBJ databases">
        <title>Phylogenetic determinants of toxin gene distribution in genomes of Brevibacillus laterosporus.</title>
        <authorList>
            <person name="Glare T.R."/>
            <person name="Durrant A."/>
            <person name="Berry C."/>
            <person name="Palma L."/>
            <person name="Ormskirk M."/>
            <person name="Cox M.O."/>
        </authorList>
    </citation>
    <scope>NUCLEOTIDE SEQUENCE [LARGE SCALE GENOMIC DNA]</scope>
    <source>
        <strain evidence="1 2">1821L</strain>
    </source>
</reference>
<dbReference type="EMBL" id="CP033464">
    <property type="protein sequence ID" value="QDX95275.1"/>
    <property type="molecule type" value="Genomic_DNA"/>
</dbReference>
<dbReference type="AlphaFoldDB" id="A0A518VE54"/>
<dbReference type="Proteomes" id="UP000319432">
    <property type="component" value="Chromosome"/>
</dbReference>
<proteinExistence type="predicted"/>
<keyword evidence="2" id="KW-1185">Reference proteome</keyword>